<evidence type="ECO:0000259" key="2">
    <source>
        <dbReference type="Pfam" id="PF14577"/>
    </source>
</evidence>
<evidence type="ECO:0000313" key="3">
    <source>
        <dbReference type="EMBL" id="DAD34398.1"/>
    </source>
</evidence>
<dbReference type="Proteomes" id="UP000607653">
    <property type="component" value="Unassembled WGS sequence"/>
</dbReference>
<feature type="domain" description="Sieve element occlusion C-terminal" evidence="2">
    <location>
        <begin position="421"/>
        <end position="654"/>
    </location>
</feature>
<sequence length="659" mass="74429">MCKCLFKIRNEFVGSLYSLFVSHIPPSSLKQTLSIILLANLNLAMPSVWSESLLCSSSLSEDGVLVKNILLTHDPDGCHVDPEPLLHAVENIICFATTSNVSGQHPDGIAVKIRCNNEENGSHEVLGQVVCKITYQMLYECYGDENLQTRILNIFELLGKFSWGMKVALVIAAIATSYGELWLNMQLCPRDPLAVSVAMLKQLPENVEALKPRFMALNLLVKTMVDLTRCIVDFEGLPLGHVELEPKEMSTTKSQIYIAAYWVIRSAIACFSQFTDLMAMRVEQLGVSELVNKEVVLLVSQPKILPLEELLLLVQQTQSNPQHNKLKGCYEIVWVPVPSSNKWTDAEEKDFLHLSDSLPWYSIRQPWLLSSAVVNYIKQQWRFTEKPFIMVLDSKGRVSSSIAIDMIYIWGPVAYPFSTERELELWEEASWSLQLIMGEIDPLISKRVEEGGTLFLYGSDDIEWIREFTSTIKEMKSSGVQVELVYVGKRNFSDHVTSILDIIGTERLGVGGHLSCPKMDFFWIRLESIRRSKLRLERSPDVDHILREVESLFSLDANGNSWVVIGEGPRTDVIKLQGSETMECLKSFHVWGEKIEKLGVLGAIRNAVDPLHFTEHCDRSNIIPYTQGSTEGTTVVCEQCQRPMKMMNILFRCNGIGTD</sequence>
<dbReference type="InterPro" id="IPR027944">
    <property type="entry name" value="SEO_C"/>
</dbReference>
<dbReference type="EMBL" id="DUZY01000004">
    <property type="protein sequence ID" value="DAD34398.1"/>
    <property type="molecule type" value="Genomic_DNA"/>
</dbReference>
<dbReference type="PANTHER" id="PTHR33232:SF11">
    <property type="entry name" value="PROTEIN SIEVE ELEMENT OCCLUSION C"/>
    <property type="match status" value="1"/>
</dbReference>
<name>A0A822YYR9_NELNU</name>
<evidence type="ECO:0008006" key="5">
    <source>
        <dbReference type="Google" id="ProtNLM"/>
    </source>
</evidence>
<evidence type="ECO:0000313" key="4">
    <source>
        <dbReference type="Proteomes" id="UP000607653"/>
    </source>
</evidence>
<protein>
    <recommendedName>
        <fullName evidence="5">Protein SIEVE ELEMENT OCCLUSION C</fullName>
    </recommendedName>
</protein>
<dbReference type="GO" id="GO:0010088">
    <property type="term" value="P:phloem development"/>
    <property type="evidence" value="ECO:0007669"/>
    <property type="project" value="InterPro"/>
</dbReference>
<evidence type="ECO:0000259" key="1">
    <source>
        <dbReference type="Pfam" id="PF14576"/>
    </source>
</evidence>
<accession>A0A822YYR9</accession>
<dbReference type="InterPro" id="IPR039299">
    <property type="entry name" value="SEOA"/>
</dbReference>
<organism evidence="3 4">
    <name type="scientific">Nelumbo nucifera</name>
    <name type="common">Sacred lotus</name>
    <dbReference type="NCBI Taxonomy" id="4432"/>
    <lineage>
        <taxon>Eukaryota</taxon>
        <taxon>Viridiplantae</taxon>
        <taxon>Streptophyta</taxon>
        <taxon>Embryophyta</taxon>
        <taxon>Tracheophyta</taxon>
        <taxon>Spermatophyta</taxon>
        <taxon>Magnoliopsida</taxon>
        <taxon>Proteales</taxon>
        <taxon>Nelumbonaceae</taxon>
        <taxon>Nelumbo</taxon>
    </lineage>
</organism>
<keyword evidence="4" id="KW-1185">Reference proteome</keyword>
<dbReference type="InterPro" id="IPR027942">
    <property type="entry name" value="SEO_N"/>
</dbReference>
<gene>
    <name evidence="3" type="ORF">HUJ06_005038</name>
</gene>
<feature type="domain" description="Sieve element occlusion N-terminal" evidence="1">
    <location>
        <begin position="60"/>
        <end position="285"/>
    </location>
</feature>
<dbReference type="Pfam" id="PF14577">
    <property type="entry name" value="SEO_C"/>
    <property type="match status" value="1"/>
</dbReference>
<comment type="caution">
    <text evidence="3">The sequence shown here is derived from an EMBL/GenBank/DDBJ whole genome shotgun (WGS) entry which is preliminary data.</text>
</comment>
<dbReference type="Pfam" id="PF14576">
    <property type="entry name" value="SEO_N"/>
    <property type="match status" value="1"/>
</dbReference>
<dbReference type="AlphaFoldDB" id="A0A822YYR9"/>
<dbReference type="PANTHER" id="PTHR33232">
    <property type="entry name" value="PROTEIN SIEVE ELEMENT OCCLUSION B-LIKE"/>
    <property type="match status" value="1"/>
</dbReference>
<proteinExistence type="predicted"/>
<reference evidence="3 4" key="1">
    <citation type="journal article" date="2020" name="Mol. Biol. Evol.">
        <title>Distinct Expression and Methylation Patterns for Genes with Different Fates following a Single Whole-Genome Duplication in Flowering Plants.</title>
        <authorList>
            <person name="Shi T."/>
            <person name="Rahmani R.S."/>
            <person name="Gugger P.F."/>
            <person name="Wang M."/>
            <person name="Li H."/>
            <person name="Zhang Y."/>
            <person name="Li Z."/>
            <person name="Wang Q."/>
            <person name="Van de Peer Y."/>
            <person name="Marchal K."/>
            <person name="Chen J."/>
        </authorList>
    </citation>
    <scope>NUCLEOTIDE SEQUENCE [LARGE SCALE GENOMIC DNA]</scope>
    <source>
        <tissue evidence="3">Leaf</tissue>
    </source>
</reference>